<sequence length="55" mass="6486">MVEPTIWHAWEGEKAETGRRVLDKTDLWLYQPSGPLGRRDKAETGMREEDKTDLW</sequence>
<comment type="caution">
    <text evidence="2">The sequence shown here is derived from an EMBL/GenBank/DDBJ whole genome shotgun (WGS) entry which is preliminary data.</text>
</comment>
<organism evidence="2 4">
    <name type="scientific">Dreissena polymorpha</name>
    <name type="common">Zebra mussel</name>
    <name type="synonym">Mytilus polymorpha</name>
    <dbReference type="NCBI Taxonomy" id="45954"/>
    <lineage>
        <taxon>Eukaryota</taxon>
        <taxon>Metazoa</taxon>
        <taxon>Spiralia</taxon>
        <taxon>Lophotrochozoa</taxon>
        <taxon>Mollusca</taxon>
        <taxon>Bivalvia</taxon>
        <taxon>Autobranchia</taxon>
        <taxon>Heteroconchia</taxon>
        <taxon>Euheterodonta</taxon>
        <taxon>Imparidentia</taxon>
        <taxon>Neoheterodontei</taxon>
        <taxon>Myida</taxon>
        <taxon>Dreissenoidea</taxon>
        <taxon>Dreissenidae</taxon>
        <taxon>Dreissena</taxon>
    </lineage>
</organism>
<dbReference type="EMBL" id="JAIWYP010000001">
    <property type="protein sequence ID" value="KAH3881314.1"/>
    <property type="molecule type" value="Genomic_DNA"/>
</dbReference>
<reference evidence="2" key="2">
    <citation type="submission" date="2020-11" db="EMBL/GenBank/DDBJ databases">
        <authorList>
            <person name="McCartney M.A."/>
            <person name="Auch B."/>
            <person name="Kono T."/>
            <person name="Mallez S."/>
            <person name="Becker A."/>
            <person name="Gohl D.M."/>
            <person name="Silverstein K.A.T."/>
            <person name="Koren S."/>
            <person name="Bechman K.B."/>
            <person name="Herman A."/>
            <person name="Abrahante J.E."/>
            <person name="Garbe J."/>
        </authorList>
    </citation>
    <scope>NUCLEOTIDE SEQUENCE</scope>
    <source>
        <strain evidence="2">Duluth1</strain>
        <tissue evidence="2">Whole animal</tissue>
    </source>
</reference>
<accession>A0A9D4FRT4</accession>
<name>A0A9D4FRT4_DREPO</name>
<feature type="compositionally biased region" description="Basic and acidic residues" evidence="1">
    <location>
        <begin position="37"/>
        <end position="55"/>
    </location>
</feature>
<proteinExistence type="predicted"/>
<gene>
    <name evidence="3" type="ORF">DPMN_005239</name>
    <name evidence="2" type="ORF">DPMN_131625</name>
</gene>
<evidence type="ECO:0000313" key="4">
    <source>
        <dbReference type="Proteomes" id="UP000828390"/>
    </source>
</evidence>
<feature type="region of interest" description="Disordered" evidence="1">
    <location>
        <begin position="33"/>
        <end position="55"/>
    </location>
</feature>
<protein>
    <submittedName>
        <fullName evidence="2">Uncharacterized protein</fullName>
    </submittedName>
</protein>
<evidence type="ECO:0000256" key="1">
    <source>
        <dbReference type="SAM" id="MobiDB-lite"/>
    </source>
</evidence>
<dbReference type="AlphaFoldDB" id="A0A9D4FRT4"/>
<dbReference type="Proteomes" id="UP000828390">
    <property type="component" value="Unassembled WGS sequence"/>
</dbReference>
<evidence type="ECO:0000313" key="3">
    <source>
        <dbReference type="EMBL" id="KAH3881314.1"/>
    </source>
</evidence>
<evidence type="ECO:0000313" key="2">
    <source>
        <dbReference type="EMBL" id="KAH3803367.1"/>
    </source>
</evidence>
<reference evidence="2" key="1">
    <citation type="journal article" date="2019" name="bioRxiv">
        <title>The Genome of the Zebra Mussel, Dreissena polymorpha: A Resource for Invasive Species Research.</title>
        <authorList>
            <person name="McCartney M.A."/>
            <person name="Auch B."/>
            <person name="Kono T."/>
            <person name="Mallez S."/>
            <person name="Zhang Y."/>
            <person name="Obille A."/>
            <person name="Becker A."/>
            <person name="Abrahante J.E."/>
            <person name="Garbe J."/>
            <person name="Badalamenti J.P."/>
            <person name="Herman A."/>
            <person name="Mangelson H."/>
            <person name="Liachko I."/>
            <person name="Sullivan S."/>
            <person name="Sone E.D."/>
            <person name="Koren S."/>
            <person name="Silverstein K.A.T."/>
            <person name="Beckman K.B."/>
            <person name="Gohl D.M."/>
        </authorList>
    </citation>
    <scope>NUCLEOTIDE SEQUENCE</scope>
    <source>
        <strain evidence="2">Duluth1</strain>
        <tissue evidence="2">Whole animal</tissue>
    </source>
</reference>
<dbReference type="EMBL" id="JAIWYP010000006">
    <property type="protein sequence ID" value="KAH3803367.1"/>
    <property type="molecule type" value="Genomic_DNA"/>
</dbReference>
<keyword evidence="4" id="KW-1185">Reference proteome</keyword>